<evidence type="ECO:0000313" key="2">
    <source>
        <dbReference type="EMBL" id="SVB61368.1"/>
    </source>
</evidence>
<dbReference type="EMBL" id="UINC01049503">
    <property type="protein sequence ID" value="SVB61368.1"/>
    <property type="molecule type" value="Genomic_DNA"/>
</dbReference>
<dbReference type="AlphaFoldDB" id="A0A382FE45"/>
<gene>
    <name evidence="2" type="ORF">METZ01_LOCUS214222</name>
</gene>
<name>A0A382FE45_9ZZZZ</name>
<feature type="non-terminal residue" evidence="2">
    <location>
        <position position="1"/>
    </location>
</feature>
<evidence type="ECO:0000256" key="1">
    <source>
        <dbReference type="SAM" id="Coils"/>
    </source>
</evidence>
<protein>
    <submittedName>
        <fullName evidence="2">Uncharacterized protein</fullName>
    </submittedName>
</protein>
<feature type="non-terminal residue" evidence="2">
    <location>
        <position position="44"/>
    </location>
</feature>
<accession>A0A382FE45</accession>
<reference evidence="2" key="1">
    <citation type="submission" date="2018-05" db="EMBL/GenBank/DDBJ databases">
        <authorList>
            <person name="Lanie J.A."/>
            <person name="Ng W.-L."/>
            <person name="Kazmierczak K.M."/>
            <person name="Andrzejewski T.M."/>
            <person name="Davidsen T.M."/>
            <person name="Wayne K.J."/>
            <person name="Tettelin H."/>
            <person name="Glass J.I."/>
            <person name="Rusch D."/>
            <person name="Podicherti R."/>
            <person name="Tsui H.-C.T."/>
            <person name="Winkler M.E."/>
        </authorList>
    </citation>
    <scope>NUCLEOTIDE SEQUENCE</scope>
</reference>
<sequence length="44" mass="5140">VTNNEDLASKAARIEKKLLDEVKRQRKDLAAMTERLIRLEEDQT</sequence>
<feature type="coiled-coil region" evidence="1">
    <location>
        <begin position="15"/>
        <end position="42"/>
    </location>
</feature>
<organism evidence="2">
    <name type="scientific">marine metagenome</name>
    <dbReference type="NCBI Taxonomy" id="408172"/>
    <lineage>
        <taxon>unclassified sequences</taxon>
        <taxon>metagenomes</taxon>
        <taxon>ecological metagenomes</taxon>
    </lineage>
</organism>
<proteinExistence type="predicted"/>
<keyword evidence="1" id="KW-0175">Coiled coil</keyword>